<protein>
    <submittedName>
        <fullName evidence="1">Uncharacterized protein</fullName>
    </submittedName>
</protein>
<dbReference type="Proteomes" id="UP001219584">
    <property type="component" value="Chromosome"/>
</dbReference>
<proteinExistence type="predicted"/>
<dbReference type="EMBL" id="CP121464">
    <property type="protein sequence ID" value="WFR79543.1"/>
    <property type="molecule type" value="Genomic_DNA"/>
</dbReference>
<name>A0ABY8I5T3_9BURK</name>
<gene>
    <name evidence="1" type="ORF">P9875_28320</name>
</gene>
<keyword evidence="2" id="KW-1185">Reference proteome</keyword>
<evidence type="ECO:0000313" key="1">
    <source>
        <dbReference type="EMBL" id="WFR79543.1"/>
    </source>
</evidence>
<sequence length="57" mass="6213">MFMPRHPKPLLSTKAAAMQVVQQKQGTQAMDKHVLIVDVPKPAPGVSIMPPVPVKQD</sequence>
<accession>A0ABY8I5T3</accession>
<organism evidence="1 2">
    <name type="scientific">Janthinobacterium rivuli</name>
    <dbReference type="NCBI Taxonomy" id="2751478"/>
    <lineage>
        <taxon>Bacteria</taxon>
        <taxon>Pseudomonadati</taxon>
        <taxon>Pseudomonadota</taxon>
        <taxon>Betaproteobacteria</taxon>
        <taxon>Burkholderiales</taxon>
        <taxon>Oxalobacteraceae</taxon>
        <taxon>Janthinobacterium</taxon>
    </lineage>
</organism>
<reference evidence="1 2" key="1">
    <citation type="submission" date="2023-04" db="EMBL/GenBank/DDBJ databases">
        <title>Nanopore sequencing of Janthinobacterium from water.</title>
        <authorList>
            <person name="Ciuchcinski K."/>
            <person name="Rokowska A."/>
            <person name="Dziewit L."/>
        </authorList>
    </citation>
    <scope>NUCLEOTIDE SEQUENCE [LARGE SCALE GENOMIC DNA]</scope>
    <source>
        <strain evidence="1 2">DEMB2</strain>
    </source>
</reference>
<evidence type="ECO:0000313" key="2">
    <source>
        <dbReference type="Proteomes" id="UP001219584"/>
    </source>
</evidence>
<dbReference type="RefSeq" id="WP_161784187.1">
    <property type="nucleotide sequence ID" value="NZ_CP121464.1"/>
</dbReference>